<dbReference type="OrthoDB" id="9780507at2"/>
<dbReference type="Proteomes" id="UP000219621">
    <property type="component" value="Unassembled WGS sequence"/>
</dbReference>
<feature type="transmembrane region" description="Helical" evidence="7">
    <location>
        <begin position="172"/>
        <end position="190"/>
    </location>
</feature>
<dbReference type="SMART" id="SM00014">
    <property type="entry name" value="acidPPc"/>
    <property type="match status" value="1"/>
</dbReference>
<dbReference type="RefSeq" id="WP_097279080.1">
    <property type="nucleotide sequence ID" value="NZ_OCNJ01000004.1"/>
</dbReference>
<protein>
    <submittedName>
        <fullName evidence="9">PAP2 superfamily protein</fullName>
    </submittedName>
</protein>
<dbReference type="PANTHER" id="PTHR14969">
    <property type="entry name" value="SPHINGOSINE-1-PHOSPHATE PHOSPHOHYDROLASE"/>
    <property type="match status" value="1"/>
</dbReference>
<dbReference type="PANTHER" id="PTHR14969:SF62">
    <property type="entry name" value="DECAPRENYLPHOSPHORYL-5-PHOSPHORIBOSE PHOSPHATASE RV3807C-RELATED"/>
    <property type="match status" value="1"/>
</dbReference>
<feature type="domain" description="Phosphatidic acid phosphatase type 2/haloperoxidase" evidence="8">
    <location>
        <begin position="100"/>
        <end position="211"/>
    </location>
</feature>
<dbReference type="AlphaFoldDB" id="A0A286GHS8"/>
<accession>A0A286GHS8</accession>
<feature type="transmembrane region" description="Helical" evidence="7">
    <location>
        <begin position="196"/>
        <end position="214"/>
    </location>
</feature>
<reference evidence="9 10" key="1">
    <citation type="submission" date="2017-09" db="EMBL/GenBank/DDBJ databases">
        <authorList>
            <person name="Ehlers B."/>
            <person name="Leendertz F.H."/>
        </authorList>
    </citation>
    <scope>NUCLEOTIDE SEQUENCE [LARGE SCALE GENOMIC DNA]</scope>
    <source>
        <strain evidence="9 10">USBA 140</strain>
    </source>
</reference>
<dbReference type="GO" id="GO:0005886">
    <property type="term" value="C:plasma membrane"/>
    <property type="evidence" value="ECO:0007669"/>
    <property type="project" value="UniProtKB-SubCell"/>
</dbReference>
<evidence type="ECO:0000313" key="9">
    <source>
        <dbReference type="EMBL" id="SOD94766.1"/>
    </source>
</evidence>
<sequence>MIAAADALALVRRHPRWSACAAVLLVALASVVLVDRPLSERIRAGLSDEGYGFWRVVSDVGLAEYWYGVALVGLLTAWVRGKLAWTLEGLQECRRQLRAWGFMLLAMLLSGAAVHIVKFVTGRVRPKEMFSPDTPLYGFFPFSGEQSFPSGHAQAIWSAMVALSVLFPRHRWWFFGIALIVSLSRVATFQHFLADILVGGTLGIVVTLALRDRFEKKAALRIGKAA</sequence>
<dbReference type="GO" id="GO:0016787">
    <property type="term" value="F:hydrolase activity"/>
    <property type="evidence" value="ECO:0007669"/>
    <property type="project" value="UniProtKB-KW"/>
</dbReference>
<evidence type="ECO:0000256" key="7">
    <source>
        <dbReference type="SAM" id="Phobius"/>
    </source>
</evidence>
<dbReference type="EMBL" id="OCNJ01000004">
    <property type="protein sequence ID" value="SOD94766.1"/>
    <property type="molecule type" value="Genomic_DNA"/>
</dbReference>
<evidence type="ECO:0000256" key="2">
    <source>
        <dbReference type="ARBA" id="ARBA00022475"/>
    </source>
</evidence>
<dbReference type="InterPro" id="IPR000326">
    <property type="entry name" value="PAP2/HPO"/>
</dbReference>
<dbReference type="SUPFAM" id="SSF48317">
    <property type="entry name" value="Acid phosphatase/Vanadium-dependent haloperoxidase"/>
    <property type="match status" value="1"/>
</dbReference>
<gene>
    <name evidence="9" type="ORF">SAMN05421508_104114</name>
</gene>
<evidence type="ECO:0000256" key="1">
    <source>
        <dbReference type="ARBA" id="ARBA00004651"/>
    </source>
</evidence>
<keyword evidence="6 7" id="KW-0472">Membrane</keyword>
<evidence type="ECO:0000256" key="3">
    <source>
        <dbReference type="ARBA" id="ARBA00022692"/>
    </source>
</evidence>
<feature type="transmembrane region" description="Helical" evidence="7">
    <location>
        <begin position="56"/>
        <end position="79"/>
    </location>
</feature>
<evidence type="ECO:0000256" key="5">
    <source>
        <dbReference type="ARBA" id="ARBA00022989"/>
    </source>
</evidence>
<evidence type="ECO:0000313" key="10">
    <source>
        <dbReference type="Proteomes" id="UP000219621"/>
    </source>
</evidence>
<keyword evidence="2" id="KW-1003">Cell membrane</keyword>
<feature type="transmembrane region" description="Helical" evidence="7">
    <location>
        <begin position="99"/>
        <end position="120"/>
    </location>
</feature>
<feature type="transmembrane region" description="Helical" evidence="7">
    <location>
        <begin position="16"/>
        <end position="35"/>
    </location>
</feature>
<dbReference type="Gene3D" id="1.20.144.10">
    <property type="entry name" value="Phosphatidic acid phosphatase type 2/haloperoxidase"/>
    <property type="match status" value="1"/>
</dbReference>
<evidence type="ECO:0000256" key="4">
    <source>
        <dbReference type="ARBA" id="ARBA00022801"/>
    </source>
</evidence>
<dbReference type="Pfam" id="PF01569">
    <property type="entry name" value="PAP2"/>
    <property type="match status" value="1"/>
</dbReference>
<keyword evidence="4" id="KW-0378">Hydrolase</keyword>
<keyword evidence="3 7" id="KW-0812">Transmembrane</keyword>
<organism evidence="9 10">
    <name type="scientific">Caenispirillum bisanense</name>
    <dbReference type="NCBI Taxonomy" id="414052"/>
    <lineage>
        <taxon>Bacteria</taxon>
        <taxon>Pseudomonadati</taxon>
        <taxon>Pseudomonadota</taxon>
        <taxon>Alphaproteobacteria</taxon>
        <taxon>Rhodospirillales</taxon>
        <taxon>Novispirillaceae</taxon>
        <taxon>Caenispirillum</taxon>
    </lineage>
</organism>
<dbReference type="InterPro" id="IPR036938">
    <property type="entry name" value="PAP2/HPO_sf"/>
</dbReference>
<keyword evidence="5 7" id="KW-1133">Transmembrane helix</keyword>
<comment type="subcellular location">
    <subcellularLocation>
        <location evidence="1">Cell membrane</location>
        <topology evidence="1">Multi-pass membrane protein</topology>
    </subcellularLocation>
</comment>
<keyword evidence="10" id="KW-1185">Reference proteome</keyword>
<evidence type="ECO:0000259" key="8">
    <source>
        <dbReference type="SMART" id="SM00014"/>
    </source>
</evidence>
<evidence type="ECO:0000256" key="6">
    <source>
        <dbReference type="ARBA" id="ARBA00023136"/>
    </source>
</evidence>
<proteinExistence type="predicted"/>
<name>A0A286GHS8_9PROT</name>